<evidence type="ECO:0000259" key="6">
    <source>
        <dbReference type="PROSITE" id="PS50109"/>
    </source>
</evidence>
<dbReference type="Proteomes" id="UP001416393">
    <property type="component" value="Unassembled WGS sequence"/>
</dbReference>
<dbReference type="EC" id="2.7.13.3" evidence="2"/>
<dbReference type="Gene3D" id="3.30.565.10">
    <property type="entry name" value="Histidine kinase-like ATPase, C-terminal domain"/>
    <property type="match status" value="1"/>
</dbReference>
<keyword evidence="10" id="KW-1185">Reference proteome</keyword>
<dbReference type="PANTHER" id="PTHR43304">
    <property type="entry name" value="PHYTOCHROME-LIKE PROTEIN CPH1"/>
    <property type="match status" value="1"/>
</dbReference>
<dbReference type="InterPro" id="IPR013655">
    <property type="entry name" value="PAS_fold_3"/>
</dbReference>
<keyword evidence="3" id="KW-0597">Phosphoprotein</keyword>
<dbReference type="SMART" id="SM00387">
    <property type="entry name" value="HATPase_c"/>
    <property type="match status" value="1"/>
</dbReference>
<evidence type="ECO:0000256" key="5">
    <source>
        <dbReference type="ARBA" id="ARBA00022777"/>
    </source>
</evidence>
<dbReference type="Gene3D" id="3.30.450.20">
    <property type="entry name" value="PAS domain"/>
    <property type="match status" value="1"/>
</dbReference>
<evidence type="ECO:0000313" key="10">
    <source>
        <dbReference type="Proteomes" id="UP001416393"/>
    </source>
</evidence>
<dbReference type="CDD" id="cd00130">
    <property type="entry name" value="PAS"/>
    <property type="match status" value="1"/>
</dbReference>
<accession>A0ABV0A8I4</accession>
<feature type="domain" description="PAC" evidence="8">
    <location>
        <begin position="83"/>
        <end position="135"/>
    </location>
</feature>
<dbReference type="InterPro" id="IPR001610">
    <property type="entry name" value="PAC"/>
</dbReference>
<dbReference type="InterPro" id="IPR004358">
    <property type="entry name" value="Sig_transdc_His_kin-like_C"/>
</dbReference>
<dbReference type="InterPro" id="IPR000700">
    <property type="entry name" value="PAS-assoc_C"/>
</dbReference>
<feature type="domain" description="Histidine kinase" evidence="6">
    <location>
        <begin position="153"/>
        <end position="365"/>
    </location>
</feature>
<dbReference type="PROSITE" id="PS50109">
    <property type="entry name" value="HIS_KIN"/>
    <property type="match status" value="1"/>
</dbReference>
<dbReference type="InterPro" id="IPR003594">
    <property type="entry name" value="HATPase_dom"/>
</dbReference>
<dbReference type="SUPFAM" id="SSF55874">
    <property type="entry name" value="ATPase domain of HSP90 chaperone/DNA topoisomerase II/histidine kinase"/>
    <property type="match status" value="1"/>
</dbReference>
<comment type="caution">
    <text evidence="9">The sequence shown here is derived from an EMBL/GenBank/DDBJ whole genome shotgun (WGS) entry which is preliminary data.</text>
</comment>
<evidence type="ECO:0000256" key="4">
    <source>
        <dbReference type="ARBA" id="ARBA00022679"/>
    </source>
</evidence>
<evidence type="ECO:0000256" key="3">
    <source>
        <dbReference type="ARBA" id="ARBA00022553"/>
    </source>
</evidence>
<protein>
    <recommendedName>
        <fullName evidence="2">histidine kinase</fullName>
        <ecNumber evidence="2">2.7.13.3</ecNumber>
    </recommendedName>
</protein>
<dbReference type="InterPro" id="IPR052162">
    <property type="entry name" value="Sensor_kinase/Photoreceptor"/>
</dbReference>
<dbReference type="EMBL" id="JAZHYP010000001">
    <property type="protein sequence ID" value="MEN3322871.1"/>
    <property type="molecule type" value="Genomic_DNA"/>
</dbReference>
<dbReference type="InterPro" id="IPR036890">
    <property type="entry name" value="HATPase_C_sf"/>
</dbReference>
<dbReference type="Pfam" id="PF08447">
    <property type="entry name" value="PAS_3"/>
    <property type="match status" value="1"/>
</dbReference>
<evidence type="ECO:0000313" key="9">
    <source>
        <dbReference type="EMBL" id="MEN3322871.1"/>
    </source>
</evidence>
<dbReference type="InterPro" id="IPR005467">
    <property type="entry name" value="His_kinase_dom"/>
</dbReference>
<organism evidence="9 10">
    <name type="scientific">Mariniflexile soesokkakense</name>
    <dbReference type="NCBI Taxonomy" id="1343160"/>
    <lineage>
        <taxon>Bacteria</taxon>
        <taxon>Pseudomonadati</taxon>
        <taxon>Bacteroidota</taxon>
        <taxon>Flavobacteriia</taxon>
        <taxon>Flavobacteriales</taxon>
        <taxon>Flavobacteriaceae</taxon>
        <taxon>Mariniflexile</taxon>
    </lineage>
</organism>
<dbReference type="SMART" id="SM00086">
    <property type="entry name" value="PAC"/>
    <property type="match status" value="2"/>
</dbReference>
<reference evidence="9 10" key="1">
    <citation type="submission" date="2024-01" db="EMBL/GenBank/DDBJ databases">
        <title>Mariniflexile litorale sp. nov., isolated from the shallow sediments of the Sea of Japan.</title>
        <authorList>
            <person name="Romanenko L."/>
            <person name="Bystritskaya E."/>
            <person name="Isaeva M."/>
        </authorList>
    </citation>
    <scope>NUCLEOTIDE SEQUENCE [LARGE SCALE GENOMIC DNA]</scope>
    <source>
        <strain evidence="9 10">KCTC 32427</strain>
    </source>
</reference>
<evidence type="ECO:0000256" key="1">
    <source>
        <dbReference type="ARBA" id="ARBA00000085"/>
    </source>
</evidence>
<keyword evidence="5" id="KW-0418">Kinase</keyword>
<evidence type="ECO:0000259" key="8">
    <source>
        <dbReference type="PROSITE" id="PS50113"/>
    </source>
</evidence>
<evidence type="ECO:0000256" key="2">
    <source>
        <dbReference type="ARBA" id="ARBA00012438"/>
    </source>
</evidence>
<dbReference type="RefSeq" id="WP_346240412.1">
    <property type="nucleotide sequence ID" value="NZ_JAZHYP010000001.1"/>
</dbReference>
<gene>
    <name evidence="9" type="ORF">VP395_03970</name>
</gene>
<proteinExistence type="predicted"/>
<dbReference type="PROSITE" id="PS50112">
    <property type="entry name" value="PAS"/>
    <property type="match status" value="1"/>
</dbReference>
<evidence type="ECO:0000259" key="7">
    <source>
        <dbReference type="PROSITE" id="PS50112"/>
    </source>
</evidence>
<dbReference type="PRINTS" id="PR00344">
    <property type="entry name" value="BCTRLSENSOR"/>
</dbReference>
<dbReference type="SMART" id="SM00091">
    <property type="entry name" value="PAS"/>
    <property type="match status" value="1"/>
</dbReference>
<dbReference type="Pfam" id="PF02518">
    <property type="entry name" value="HATPase_c"/>
    <property type="match status" value="1"/>
</dbReference>
<keyword evidence="4" id="KW-0808">Transferase</keyword>
<comment type="catalytic activity">
    <reaction evidence="1">
        <text>ATP + protein L-histidine = ADP + protein N-phospho-L-histidine.</text>
        <dbReference type="EC" id="2.7.13.3"/>
    </reaction>
</comment>
<dbReference type="InterPro" id="IPR000014">
    <property type="entry name" value="PAS"/>
</dbReference>
<dbReference type="PROSITE" id="PS50113">
    <property type="entry name" value="PAC"/>
    <property type="match status" value="1"/>
</dbReference>
<dbReference type="PANTHER" id="PTHR43304:SF1">
    <property type="entry name" value="PAC DOMAIN-CONTAINING PROTEIN"/>
    <property type="match status" value="1"/>
</dbReference>
<sequence length="365" mass="41297">MPKNLSLLKDKLFENIFNNAMGGIAILNINGQWIKVNKSVTAFLGYSEDELYSMSFKDITHKDDLDVNLSCMKSLLKGDADNYQMEKRYFHKNGSIVWAKLSASIVRNPEGEPLYIISQIDDISKHKKDKNHLEFMLGVAKEQNSRLSSFAEIITHNLRTHASNLMTLVAFLEEESHELTEDENFDLLKGSVINLSQTVSHLTEVAKIKAIDESNIEVLNLYDYVNQCIYNVSALAKNIHCTIENEVSENHNVKAIPAYLDSIILNFLTNAVKYRSDKRDPVIKLSSEIQDEYAVFHIEDNGLGIDLDKFGDKLFQMYKTFHRNKDALGVGLFITKNHVESLGGHIKVKSEVNVGTTFSIFLKAG</sequence>
<feature type="domain" description="PAS" evidence="7">
    <location>
        <begin position="9"/>
        <end position="79"/>
    </location>
</feature>
<name>A0ABV0A8I4_9FLAO</name>
<dbReference type="InterPro" id="IPR035965">
    <property type="entry name" value="PAS-like_dom_sf"/>
</dbReference>
<dbReference type="NCBIfam" id="TIGR00229">
    <property type="entry name" value="sensory_box"/>
    <property type="match status" value="1"/>
</dbReference>
<dbReference type="SUPFAM" id="SSF55785">
    <property type="entry name" value="PYP-like sensor domain (PAS domain)"/>
    <property type="match status" value="1"/>
</dbReference>